<accession>A0A0D3RL71</accession>
<organism evidence="3">
    <name type="scientific">Helicobacter pylori</name>
    <name type="common">Campylobacter pylori</name>
    <dbReference type="NCBI Taxonomy" id="210"/>
    <lineage>
        <taxon>Bacteria</taxon>
        <taxon>Pseudomonadati</taxon>
        <taxon>Campylobacterota</taxon>
        <taxon>Epsilonproteobacteria</taxon>
        <taxon>Campylobacterales</taxon>
        <taxon>Helicobacteraceae</taxon>
        <taxon>Helicobacter</taxon>
    </lineage>
</organism>
<geneLocation type="plasmid" evidence="3">
    <name>pUM291</name>
</geneLocation>
<name>A0A0D3RL71_HELPX</name>
<keyword evidence="3" id="KW-0614">Plasmid</keyword>
<feature type="domain" description="Initiator Rep protein WH1" evidence="2">
    <location>
        <begin position="12"/>
        <end position="110"/>
    </location>
</feature>
<dbReference type="InterPro" id="IPR036390">
    <property type="entry name" value="WH_DNA-bd_sf"/>
</dbReference>
<protein>
    <submittedName>
        <fullName evidence="3">RepB-like protein</fullName>
    </submittedName>
</protein>
<reference evidence="3" key="1">
    <citation type="submission" date="2014-09" db="EMBL/GenBank/DDBJ databases">
        <title>Plasmid profiling of clinical strains of Helicobacter pylori from Malaysia.</title>
        <authorList>
            <person name="Ooi M.K."/>
            <person name="Gan H.Y."/>
            <person name="Loke M.F."/>
            <person name="Gan H.M."/>
            <person name="Goh K.L."/>
            <person name="Vadivelu J."/>
            <person name="Dieye Y."/>
        </authorList>
    </citation>
    <scope>NUCLEOTIDE SEQUENCE</scope>
    <source>
        <strain evidence="3">UM291</strain>
        <plasmid evidence="3">pUM291</plasmid>
    </source>
</reference>
<sequence>MNDLKILINDHKINHQKLEKLVISLWEKLRVVNFWVISKGFKKNAMLFECFKLNYSDESNKQLLNIEIQINNENFGYLFNELFKNFTQFDLRQFQNIKSKYAKNIFRLLKCYEDVSFSDHRGNIVNKHGHTLLAYKYDIEGFKNFIGSPKMNFSHIENQILIPACQELSNYVYCDKERDTPNN</sequence>
<evidence type="ECO:0000259" key="2">
    <source>
        <dbReference type="Pfam" id="PF01051"/>
    </source>
</evidence>
<evidence type="ECO:0000313" key="3">
    <source>
        <dbReference type="EMBL" id="AJS10472.1"/>
    </source>
</evidence>
<dbReference type="EMBL" id="KM583821">
    <property type="protein sequence ID" value="AJS10472.1"/>
    <property type="molecule type" value="Genomic_DNA"/>
</dbReference>
<dbReference type="Pfam" id="PF01051">
    <property type="entry name" value="Rep3_N"/>
    <property type="match status" value="1"/>
</dbReference>
<dbReference type="SUPFAM" id="SSF46785">
    <property type="entry name" value="Winged helix' DNA-binding domain"/>
    <property type="match status" value="1"/>
</dbReference>
<proteinExistence type="inferred from homology"/>
<dbReference type="GO" id="GO:0006270">
    <property type="term" value="P:DNA replication initiation"/>
    <property type="evidence" value="ECO:0007669"/>
    <property type="project" value="InterPro"/>
</dbReference>
<dbReference type="GO" id="GO:0003887">
    <property type="term" value="F:DNA-directed DNA polymerase activity"/>
    <property type="evidence" value="ECO:0007669"/>
    <property type="project" value="InterPro"/>
</dbReference>
<comment type="similarity">
    <text evidence="1">Belongs to the initiator RepB protein family.</text>
</comment>
<evidence type="ECO:0000256" key="1">
    <source>
        <dbReference type="ARBA" id="ARBA00038283"/>
    </source>
</evidence>
<dbReference type="AlphaFoldDB" id="A0A0D3RL71"/>
<dbReference type="InterPro" id="IPR000525">
    <property type="entry name" value="Initiator_Rep_WH1"/>
</dbReference>